<feature type="transmembrane region" description="Helical" evidence="12">
    <location>
        <begin position="102"/>
        <end position="123"/>
    </location>
</feature>
<keyword evidence="9 11" id="KW-0675">Receptor</keyword>
<evidence type="ECO:0000256" key="7">
    <source>
        <dbReference type="ARBA" id="ARBA00023040"/>
    </source>
</evidence>
<feature type="transmembrane region" description="Helical" evidence="12">
    <location>
        <begin position="275"/>
        <end position="295"/>
    </location>
</feature>
<keyword evidence="4 11" id="KW-0812">Transmembrane</keyword>
<reference evidence="15" key="1">
    <citation type="submission" date="2025-08" db="UniProtKB">
        <authorList>
            <consortium name="RefSeq"/>
        </authorList>
    </citation>
    <scope>IDENTIFICATION</scope>
    <source>
        <tissue evidence="15">Blood</tissue>
    </source>
</reference>
<dbReference type="InterPro" id="IPR000276">
    <property type="entry name" value="GPCR_Rhodpsn"/>
</dbReference>
<comment type="similarity">
    <text evidence="11">Belongs to the G-protein coupled receptor 1 family.</text>
</comment>
<dbReference type="KEGG" id="emc:129339313"/>
<dbReference type="FunFam" id="1.20.1070.10:FF:000001">
    <property type="entry name" value="Olfactory receptor"/>
    <property type="match status" value="1"/>
</dbReference>
<dbReference type="InterPro" id="IPR000725">
    <property type="entry name" value="Olfact_rcpt"/>
</dbReference>
<dbReference type="GO" id="GO:0005886">
    <property type="term" value="C:plasma membrane"/>
    <property type="evidence" value="ECO:0007669"/>
    <property type="project" value="UniProtKB-SubCell"/>
</dbReference>
<keyword evidence="2 12" id="KW-1003">Cell membrane</keyword>
<dbReference type="PRINTS" id="PR00245">
    <property type="entry name" value="OLFACTORYR"/>
</dbReference>
<evidence type="ECO:0000256" key="4">
    <source>
        <dbReference type="ARBA" id="ARBA00022692"/>
    </source>
</evidence>
<feature type="domain" description="G-protein coupled receptors family 1 profile" evidence="13">
    <location>
        <begin position="44"/>
        <end position="293"/>
    </location>
</feature>
<dbReference type="InterPro" id="IPR050516">
    <property type="entry name" value="Olfactory_GPCR"/>
</dbReference>
<proteinExistence type="inferred from homology"/>
<feature type="transmembrane region" description="Helical" evidence="12">
    <location>
        <begin position="143"/>
        <end position="161"/>
    </location>
</feature>
<feature type="transmembrane region" description="Helical" evidence="12">
    <location>
        <begin position="240"/>
        <end position="263"/>
    </location>
</feature>
<evidence type="ECO:0000256" key="5">
    <source>
        <dbReference type="ARBA" id="ARBA00022725"/>
    </source>
</evidence>
<evidence type="ECO:0000256" key="2">
    <source>
        <dbReference type="ARBA" id="ARBA00022475"/>
    </source>
</evidence>
<dbReference type="PROSITE" id="PS50262">
    <property type="entry name" value="G_PROTEIN_RECEP_F1_2"/>
    <property type="match status" value="1"/>
</dbReference>
<dbReference type="CDD" id="cd15231">
    <property type="entry name" value="7tmA_OR5V1-like"/>
    <property type="match status" value="1"/>
</dbReference>
<feature type="transmembrane region" description="Helical" evidence="12">
    <location>
        <begin position="200"/>
        <end position="228"/>
    </location>
</feature>
<dbReference type="PRINTS" id="PR00237">
    <property type="entry name" value="GPCRRHODOPSN"/>
</dbReference>
<keyword evidence="10 11" id="KW-0807">Transducer</keyword>
<feature type="transmembrane region" description="Helical" evidence="12">
    <location>
        <begin position="29"/>
        <end position="55"/>
    </location>
</feature>
<evidence type="ECO:0000313" key="14">
    <source>
        <dbReference type="Proteomes" id="UP001190640"/>
    </source>
</evidence>
<accession>A0AA97LBR5</accession>
<keyword evidence="6 12" id="KW-1133">Transmembrane helix</keyword>
<dbReference type="GO" id="GO:0004984">
    <property type="term" value="F:olfactory receptor activity"/>
    <property type="evidence" value="ECO:0007669"/>
    <property type="project" value="InterPro"/>
</dbReference>
<dbReference type="GO" id="GO:0004930">
    <property type="term" value="F:G protein-coupled receptor activity"/>
    <property type="evidence" value="ECO:0007669"/>
    <property type="project" value="UniProtKB-KW"/>
</dbReference>
<dbReference type="InterPro" id="IPR017452">
    <property type="entry name" value="GPCR_Rhodpsn_7TM"/>
</dbReference>
<keyword evidence="14" id="KW-1185">Reference proteome</keyword>
<dbReference type="GeneID" id="129339313"/>
<evidence type="ECO:0000256" key="10">
    <source>
        <dbReference type="ARBA" id="ARBA00023224"/>
    </source>
</evidence>
<name>A0AA97LBR5_EUBMA</name>
<dbReference type="Proteomes" id="UP001190640">
    <property type="component" value="Chromosome 12"/>
</dbReference>
<dbReference type="PANTHER" id="PTHR26452">
    <property type="entry name" value="OLFACTORY RECEPTOR"/>
    <property type="match status" value="1"/>
</dbReference>
<gene>
    <name evidence="15" type="primary">LOC129339313</name>
</gene>
<evidence type="ECO:0000256" key="1">
    <source>
        <dbReference type="ARBA" id="ARBA00004651"/>
    </source>
</evidence>
<sequence length="364" mass="40815">MTLPYSENQTSFMEFILLGSVKIKQGKSFLFVLFLTMYIICFLGNSFIITVVLLNQTLHTPMYFFLGNLSFLDVCYISVTVPKMLADLWTGSPSISLLGCAAQMYFLVSLVGTEGFLLASMALDRYFAICRPLAYISIMNKWICLQLAVISWTCGFLNASLHTALTFRLPFCQSNRINHFFCDIPPLLSISCSDTSVNQVALLTVGVFVGLGPFLFTLVSYALILHAILSNRQKGQSHKAISTCVSHLTVVILFYGSSIFTYVRPTSSYSLERDQLVGVLYSILTPTLNPLIYSLRNKEVKLAVRKLIVHIRTCQKQKKAGKIESTLCIGRATYIMARIYQTISVVPLVSWELINSSFQGIRRE</sequence>
<organism evidence="14 15">
    <name type="scientific">Eublepharis macularius</name>
    <name type="common">Leopard gecko</name>
    <name type="synonym">Cyrtodactylus macularius</name>
    <dbReference type="NCBI Taxonomy" id="481883"/>
    <lineage>
        <taxon>Eukaryota</taxon>
        <taxon>Metazoa</taxon>
        <taxon>Chordata</taxon>
        <taxon>Craniata</taxon>
        <taxon>Vertebrata</taxon>
        <taxon>Euteleostomi</taxon>
        <taxon>Lepidosauria</taxon>
        <taxon>Squamata</taxon>
        <taxon>Bifurcata</taxon>
        <taxon>Gekkota</taxon>
        <taxon>Eublepharidae</taxon>
        <taxon>Eublepharinae</taxon>
        <taxon>Eublepharis</taxon>
    </lineage>
</organism>
<evidence type="ECO:0000256" key="8">
    <source>
        <dbReference type="ARBA" id="ARBA00023136"/>
    </source>
</evidence>
<dbReference type="PROSITE" id="PS00237">
    <property type="entry name" value="G_PROTEIN_RECEP_F1_1"/>
    <property type="match status" value="1"/>
</dbReference>
<comment type="subcellular location">
    <subcellularLocation>
        <location evidence="1 12">Cell membrane</location>
        <topology evidence="1 12">Multi-pass membrane protein</topology>
    </subcellularLocation>
</comment>
<keyword evidence="7 11" id="KW-0297">G-protein coupled receptor</keyword>
<evidence type="ECO:0000256" key="6">
    <source>
        <dbReference type="ARBA" id="ARBA00022989"/>
    </source>
</evidence>
<evidence type="ECO:0000256" key="12">
    <source>
        <dbReference type="RuleBase" id="RU363047"/>
    </source>
</evidence>
<evidence type="ECO:0000256" key="9">
    <source>
        <dbReference type="ARBA" id="ARBA00023170"/>
    </source>
</evidence>
<dbReference type="SUPFAM" id="SSF81321">
    <property type="entry name" value="Family A G protein-coupled receptor-like"/>
    <property type="match status" value="1"/>
</dbReference>
<keyword evidence="5 12" id="KW-0552">Olfaction</keyword>
<evidence type="ECO:0000313" key="15">
    <source>
        <dbReference type="RefSeq" id="XP_054849873.1"/>
    </source>
</evidence>
<keyword evidence="8 12" id="KW-0472">Membrane</keyword>
<evidence type="ECO:0000256" key="11">
    <source>
        <dbReference type="RuleBase" id="RU000688"/>
    </source>
</evidence>
<dbReference type="RefSeq" id="XP_054849873.1">
    <property type="nucleotide sequence ID" value="XM_054993898.1"/>
</dbReference>
<evidence type="ECO:0000256" key="3">
    <source>
        <dbReference type="ARBA" id="ARBA00022606"/>
    </source>
</evidence>
<feature type="transmembrane region" description="Helical" evidence="12">
    <location>
        <begin position="62"/>
        <end position="82"/>
    </location>
</feature>
<keyword evidence="3 12" id="KW-0716">Sensory transduction</keyword>
<dbReference type="Gene3D" id="1.20.1070.10">
    <property type="entry name" value="Rhodopsin 7-helix transmembrane proteins"/>
    <property type="match status" value="1"/>
</dbReference>
<protein>
    <recommendedName>
        <fullName evidence="12">Olfactory receptor</fullName>
    </recommendedName>
</protein>
<dbReference type="AlphaFoldDB" id="A0AA97LBR5"/>
<dbReference type="Pfam" id="PF13853">
    <property type="entry name" value="7tm_4"/>
    <property type="match status" value="1"/>
</dbReference>
<evidence type="ECO:0000259" key="13">
    <source>
        <dbReference type="PROSITE" id="PS50262"/>
    </source>
</evidence>